<evidence type="ECO:0000313" key="1">
    <source>
        <dbReference type="EMBL" id="JAH76597.1"/>
    </source>
</evidence>
<dbReference type="EMBL" id="GBXM01031980">
    <property type="protein sequence ID" value="JAH76597.1"/>
    <property type="molecule type" value="Transcribed_RNA"/>
</dbReference>
<organism evidence="1">
    <name type="scientific">Anguilla anguilla</name>
    <name type="common">European freshwater eel</name>
    <name type="synonym">Muraena anguilla</name>
    <dbReference type="NCBI Taxonomy" id="7936"/>
    <lineage>
        <taxon>Eukaryota</taxon>
        <taxon>Metazoa</taxon>
        <taxon>Chordata</taxon>
        <taxon>Craniata</taxon>
        <taxon>Vertebrata</taxon>
        <taxon>Euteleostomi</taxon>
        <taxon>Actinopterygii</taxon>
        <taxon>Neopterygii</taxon>
        <taxon>Teleostei</taxon>
        <taxon>Anguilliformes</taxon>
        <taxon>Anguillidae</taxon>
        <taxon>Anguilla</taxon>
    </lineage>
</organism>
<accession>A0A0E9VEV6</accession>
<proteinExistence type="predicted"/>
<reference evidence="1" key="1">
    <citation type="submission" date="2014-11" db="EMBL/GenBank/DDBJ databases">
        <authorList>
            <person name="Amaro Gonzalez C."/>
        </authorList>
    </citation>
    <scope>NUCLEOTIDE SEQUENCE</scope>
</reference>
<sequence length="26" mass="3192">MPVQRQQYFCFLKSMASIRIIYKAIR</sequence>
<dbReference type="AlphaFoldDB" id="A0A0E9VEV6"/>
<name>A0A0E9VEV6_ANGAN</name>
<protein>
    <submittedName>
        <fullName evidence="1">Uncharacterized protein</fullName>
    </submittedName>
</protein>
<reference evidence="1" key="2">
    <citation type="journal article" date="2015" name="Fish Shellfish Immunol.">
        <title>Early steps in the European eel (Anguilla anguilla)-Vibrio vulnificus interaction in the gills: Role of the RtxA13 toxin.</title>
        <authorList>
            <person name="Callol A."/>
            <person name="Pajuelo D."/>
            <person name="Ebbesson L."/>
            <person name="Teles M."/>
            <person name="MacKenzie S."/>
            <person name="Amaro C."/>
        </authorList>
    </citation>
    <scope>NUCLEOTIDE SEQUENCE</scope>
</reference>